<dbReference type="InterPro" id="IPR019817">
    <property type="entry name" value="Interferon_reg_fac_CS"/>
</dbReference>
<feature type="compositionally biased region" description="Basic and acidic residues" evidence="9">
    <location>
        <begin position="139"/>
        <end position="148"/>
    </location>
</feature>
<evidence type="ECO:0000256" key="8">
    <source>
        <dbReference type="ARBA" id="ARBA00023242"/>
    </source>
</evidence>
<evidence type="ECO:0000313" key="11">
    <source>
        <dbReference type="EMBL" id="GCC26960.1"/>
    </source>
</evidence>
<evidence type="ECO:0000256" key="1">
    <source>
        <dbReference type="ARBA" id="ARBA00004123"/>
    </source>
</evidence>
<dbReference type="InterPro" id="IPR036390">
    <property type="entry name" value="WH_DNA-bd_sf"/>
</dbReference>
<evidence type="ECO:0000259" key="10">
    <source>
        <dbReference type="PROSITE" id="PS51507"/>
    </source>
</evidence>
<evidence type="ECO:0000313" key="12">
    <source>
        <dbReference type="Proteomes" id="UP000287033"/>
    </source>
</evidence>
<dbReference type="PROSITE" id="PS00601">
    <property type="entry name" value="IRF_1"/>
    <property type="match status" value="1"/>
</dbReference>
<dbReference type="GO" id="GO:0000978">
    <property type="term" value="F:RNA polymerase II cis-regulatory region sequence-specific DNA binding"/>
    <property type="evidence" value="ECO:0007669"/>
    <property type="project" value="TreeGrafter"/>
</dbReference>
<keyword evidence="8" id="KW-0539">Nucleus</keyword>
<dbReference type="GO" id="GO:0000981">
    <property type="term" value="F:DNA-binding transcription factor activity, RNA polymerase II-specific"/>
    <property type="evidence" value="ECO:0007669"/>
    <property type="project" value="TreeGrafter"/>
</dbReference>
<feature type="domain" description="IRF tryptophan pentad repeat" evidence="10">
    <location>
        <begin position="19"/>
        <end position="127"/>
    </location>
</feature>
<evidence type="ECO:0000256" key="2">
    <source>
        <dbReference type="ARBA" id="ARBA00022499"/>
    </source>
</evidence>
<dbReference type="SUPFAM" id="SSF46785">
    <property type="entry name" value="Winged helix' DNA-binding domain"/>
    <property type="match status" value="1"/>
</dbReference>
<dbReference type="EMBL" id="BEZZ01000145">
    <property type="protein sequence ID" value="GCC26960.1"/>
    <property type="molecule type" value="Genomic_DNA"/>
</dbReference>
<dbReference type="PROSITE" id="PS51507">
    <property type="entry name" value="IRF_2"/>
    <property type="match status" value="1"/>
</dbReference>
<evidence type="ECO:0000256" key="5">
    <source>
        <dbReference type="ARBA" id="ARBA00023125"/>
    </source>
</evidence>
<feature type="compositionally biased region" description="Acidic residues" evidence="9">
    <location>
        <begin position="250"/>
        <end position="265"/>
    </location>
</feature>
<dbReference type="InterPro" id="IPR036388">
    <property type="entry name" value="WH-like_DNA-bd_sf"/>
</dbReference>
<gene>
    <name evidence="11" type="ORF">chiPu_0005380</name>
</gene>
<dbReference type="InterPro" id="IPR001346">
    <property type="entry name" value="Interferon_reg_fact_DNA-bd_dom"/>
</dbReference>
<evidence type="ECO:0000256" key="6">
    <source>
        <dbReference type="ARBA" id="ARBA00023159"/>
    </source>
</evidence>
<protein>
    <recommendedName>
        <fullName evidence="10">IRF tryptophan pentad repeat domain-containing protein</fullName>
    </recommendedName>
</protein>
<keyword evidence="7" id="KW-0804">Transcription</keyword>
<dbReference type="AlphaFoldDB" id="A0A401S9E2"/>
<keyword evidence="2" id="KW-1017">Isopeptide bond</keyword>
<sequence>MLLLVNLKIWSQVAMPVERMRMRPWLEEQINSNKIPGLKWLNKEKMIFQIPWMHAARHGWDVEKDAPLFKNWAVHTGKYHHGVDKPDPKTWKANFRCAMNSLPDIEEVKDKSIKKGSNAYRVYRMLPATEKPNKKGKKSKVEKEETSKPAKWKTPSFPFEENQVLINSHGLYTNSSPVVKEDAQVHSTVGSHMELGHSPSHSVLEEPMIVSNPPDVCQVIEVTTECDDQPISTSQLYPLQISPVSSYAESETDSVGTEEEPDEGTESTNQDQSHWQQSNIEGKEFLSNIGMNTAFSPSAGPTVTSSNFSFKLLTNGSEKAPVYTSATCTSLSVSISTSSVPSQQASLKHRMAENRATVIMKTSDLTRGKN</sequence>
<dbReference type="Gene3D" id="1.10.10.10">
    <property type="entry name" value="Winged helix-like DNA-binding domain superfamily/Winged helix DNA-binding domain"/>
    <property type="match status" value="1"/>
</dbReference>
<dbReference type="GO" id="GO:0005634">
    <property type="term" value="C:nucleus"/>
    <property type="evidence" value="ECO:0007669"/>
    <property type="project" value="UniProtKB-SubCell"/>
</dbReference>
<dbReference type="PRINTS" id="PR00267">
    <property type="entry name" value="INTFRNREGFCT"/>
</dbReference>
<comment type="subcellular location">
    <subcellularLocation>
        <location evidence="1">Nucleus</location>
    </subcellularLocation>
</comment>
<keyword evidence="3" id="KW-0832">Ubl conjugation</keyword>
<accession>A0A401S9E2</accession>
<organism evidence="11 12">
    <name type="scientific">Chiloscyllium punctatum</name>
    <name type="common">Brownbanded bambooshark</name>
    <name type="synonym">Hemiscyllium punctatum</name>
    <dbReference type="NCBI Taxonomy" id="137246"/>
    <lineage>
        <taxon>Eukaryota</taxon>
        <taxon>Metazoa</taxon>
        <taxon>Chordata</taxon>
        <taxon>Craniata</taxon>
        <taxon>Vertebrata</taxon>
        <taxon>Chondrichthyes</taxon>
        <taxon>Elasmobranchii</taxon>
        <taxon>Galeomorphii</taxon>
        <taxon>Galeoidea</taxon>
        <taxon>Orectolobiformes</taxon>
        <taxon>Hemiscylliidae</taxon>
        <taxon>Chiloscyllium</taxon>
    </lineage>
</organism>
<dbReference type="STRING" id="137246.A0A401S9E2"/>
<evidence type="ECO:0000256" key="7">
    <source>
        <dbReference type="ARBA" id="ARBA00023163"/>
    </source>
</evidence>
<dbReference type="FunFam" id="1.10.10.10:FF:000065">
    <property type="entry name" value="Interferon regulatory factor"/>
    <property type="match status" value="1"/>
</dbReference>
<keyword evidence="6" id="KW-0010">Activator</keyword>
<keyword evidence="4" id="KW-0805">Transcription regulation</keyword>
<dbReference type="SMART" id="SM00348">
    <property type="entry name" value="IRF"/>
    <property type="match status" value="1"/>
</dbReference>
<dbReference type="PANTHER" id="PTHR11949:SF22">
    <property type="entry name" value="INTERFERON REGULATORY FACTOR 2"/>
    <property type="match status" value="1"/>
</dbReference>
<proteinExistence type="predicted"/>
<dbReference type="Pfam" id="PF00605">
    <property type="entry name" value="IRF"/>
    <property type="match status" value="1"/>
</dbReference>
<reference evidence="11 12" key="1">
    <citation type="journal article" date="2018" name="Nat. Ecol. Evol.">
        <title>Shark genomes provide insights into elasmobranch evolution and the origin of vertebrates.</title>
        <authorList>
            <person name="Hara Y"/>
            <person name="Yamaguchi K"/>
            <person name="Onimaru K"/>
            <person name="Kadota M"/>
            <person name="Koyanagi M"/>
            <person name="Keeley SD"/>
            <person name="Tatsumi K"/>
            <person name="Tanaka K"/>
            <person name="Motone F"/>
            <person name="Kageyama Y"/>
            <person name="Nozu R"/>
            <person name="Adachi N"/>
            <person name="Nishimura O"/>
            <person name="Nakagawa R"/>
            <person name="Tanegashima C"/>
            <person name="Kiyatake I"/>
            <person name="Matsumoto R"/>
            <person name="Murakumo K"/>
            <person name="Nishida K"/>
            <person name="Terakita A"/>
            <person name="Kuratani S"/>
            <person name="Sato K"/>
            <person name="Hyodo S Kuraku.S."/>
        </authorList>
    </citation>
    <scope>NUCLEOTIDE SEQUENCE [LARGE SCALE GENOMIC DNA]</scope>
</reference>
<evidence type="ECO:0000256" key="9">
    <source>
        <dbReference type="SAM" id="MobiDB-lite"/>
    </source>
</evidence>
<dbReference type="OrthoDB" id="6538197at2759"/>
<feature type="compositionally biased region" description="Polar residues" evidence="9">
    <location>
        <begin position="266"/>
        <end position="275"/>
    </location>
</feature>
<evidence type="ECO:0000256" key="3">
    <source>
        <dbReference type="ARBA" id="ARBA00022843"/>
    </source>
</evidence>
<feature type="region of interest" description="Disordered" evidence="9">
    <location>
        <begin position="128"/>
        <end position="154"/>
    </location>
</feature>
<comment type="caution">
    <text evidence="11">The sequence shown here is derived from an EMBL/GenBank/DDBJ whole genome shotgun (WGS) entry which is preliminary data.</text>
</comment>
<dbReference type="Proteomes" id="UP000287033">
    <property type="component" value="Unassembled WGS sequence"/>
</dbReference>
<name>A0A401S9E2_CHIPU</name>
<dbReference type="CDD" id="cd00103">
    <property type="entry name" value="IRF"/>
    <property type="match status" value="1"/>
</dbReference>
<dbReference type="PANTHER" id="PTHR11949">
    <property type="entry name" value="INTERFERON REGULATORY FACTOR"/>
    <property type="match status" value="1"/>
</dbReference>
<evidence type="ECO:0000256" key="4">
    <source>
        <dbReference type="ARBA" id="ARBA00023015"/>
    </source>
</evidence>
<dbReference type="GO" id="GO:0002376">
    <property type="term" value="P:immune system process"/>
    <property type="evidence" value="ECO:0007669"/>
    <property type="project" value="TreeGrafter"/>
</dbReference>
<keyword evidence="12" id="KW-1185">Reference proteome</keyword>
<dbReference type="OMA" id="NFRITTV"/>
<keyword evidence="5" id="KW-0238">DNA-binding</keyword>
<feature type="region of interest" description="Disordered" evidence="9">
    <location>
        <begin position="243"/>
        <end position="275"/>
    </location>
</feature>